<evidence type="ECO:0000313" key="3">
    <source>
        <dbReference type="EMBL" id="CAB9518212.1"/>
    </source>
</evidence>
<dbReference type="Gene3D" id="1.25.40.10">
    <property type="entry name" value="Tetratricopeptide repeat domain"/>
    <property type="match status" value="4"/>
</dbReference>
<organism evidence="3 4">
    <name type="scientific">Seminavis robusta</name>
    <dbReference type="NCBI Taxonomy" id="568900"/>
    <lineage>
        <taxon>Eukaryota</taxon>
        <taxon>Sar</taxon>
        <taxon>Stramenopiles</taxon>
        <taxon>Ochrophyta</taxon>
        <taxon>Bacillariophyta</taxon>
        <taxon>Bacillariophyceae</taxon>
        <taxon>Bacillariophycidae</taxon>
        <taxon>Naviculales</taxon>
        <taxon>Naviculaceae</taxon>
        <taxon>Seminavis</taxon>
    </lineage>
</organism>
<dbReference type="AlphaFoldDB" id="A0A9N8EB81"/>
<feature type="compositionally biased region" description="Polar residues" evidence="2">
    <location>
        <begin position="599"/>
        <end position="619"/>
    </location>
</feature>
<dbReference type="Proteomes" id="UP001153069">
    <property type="component" value="Unassembled WGS sequence"/>
</dbReference>
<dbReference type="InterPro" id="IPR051222">
    <property type="entry name" value="PPR/CCM1_RNA-binding"/>
</dbReference>
<reference evidence="3" key="1">
    <citation type="submission" date="2020-06" db="EMBL/GenBank/DDBJ databases">
        <authorList>
            <consortium name="Plant Systems Biology data submission"/>
        </authorList>
    </citation>
    <scope>NUCLEOTIDE SEQUENCE</scope>
    <source>
        <strain evidence="3">D6</strain>
    </source>
</reference>
<gene>
    <name evidence="3" type="ORF">SEMRO_915_G219690.1</name>
</gene>
<comment type="caution">
    <text evidence="3">The sequence shown here is derived from an EMBL/GenBank/DDBJ whole genome shotgun (WGS) entry which is preliminary data.</text>
</comment>
<accession>A0A9N8EB81</accession>
<dbReference type="Pfam" id="PF13812">
    <property type="entry name" value="PPR_3"/>
    <property type="match status" value="1"/>
</dbReference>
<dbReference type="InterPro" id="IPR011990">
    <property type="entry name" value="TPR-like_helical_dom_sf"/>
</dbReference>
<evidence type="ECO:0000313" key="4">
    <source>
        <dbReference type="Proteomes" id="UP001153069"/>
    </source>
</evidence>
<proteinExistence type="predicted"/>
<evidence type="ECO:0000256" key="2">
    <source>
        <dbReference type="SAM" id="MobiDB-lite"/>
    </source>
</evidence>
<dbReference type="PANTHER" id="PTHR47942:SF63">
    <property type="entry name" value="PENTATRICOPEPTIDE REPEAT-CONTAINING PROTEIN"/>
    <property type="match status" value="1"/>
</dbReference>
<dbReference type="EMBL" id="CAICTM010000913">
    <property type="protein sequence ID" value="CAB9518212.1"/>
    <property type="molecule type" value="Genomic_DNA"/>
</dbReference>
<feature type="compositionally biased region" description="Basic residues" evidence="2">
    <location>
        <begin position="583"/>
        <end position="598"/>
    </location>
</feature>
<sequence>MVDAFSTVRNLACFHPSSSSLHHYDRIGTMRMTDAATSEEDDSDKERPPFSKLKWKKKRYLMMKDVRKLIDAGDNRAPRKAHEIVTRMHKLSEIYQDEDLRPDEQVYNLWINAISKCCQKADAGKQAEDVLHEMRKHHVQPSIVSYTTVMNAYAQSSGRRNRAAQEAERVLYDVLDQQPQLKVSAITCDTVLKAWAKRGDMEGAERAQLILERLEQTQLSDIQPTSHSYGTVIHAWATCRGGTEAAEKAQEILDKLLQPNHAVKPDTVVFNSVIHAWANSKDSRAGPKAVELLHKMKDLHNPQKGFHTAPDTFTYNTVLSSWSHSDDMGAATETERVLKEMQEAYKESPETAPAPNTVSYNSVLHAWSRSTTAGAVKRAQAVLDFMIRSKQEAIAPDVFSFTSVLNSLAKSKEPGKAMKCRQLLFQMLQLYDNTQRPSLKPTQVPFNAVLNACAFSASDTTDKEKKDAVQIAISTFYELSQRAKPDTVSYGNLMKCFHNLLPPGQRRNEMALQLFDNCSKAGLVGDLVWNEVRRTVQSRVLVKALKLENSSLSSLQVRDLPRSWTNRVQGDKLAARRRDQERRKRRQQQQPTRRRASNNRRSGPNLQISEPSYQSGKDL</sequence>
<dbReference type="PANTHER" id="PTHR47942">
    <property type="entry name" value="TETRATRICOPEPTIDE REPEAT (TPR)-LIKE SUPERFAMILY PROTEIN-RELATED"/>
    <property type="match status" value="1"/>
</dbReference>
<evidence type="ECO:0000256" key="1">
    <source>
        <dbReference type="ARBA" id="ARBA00022737"/>
    </source>
</evidence>
<keyword evidence="1" id="KW-0677">Repeat</keyword>
<keyword evidence="4" id="KW-1185">Reference proteome</keyword>
<name>A0A9N8EB81_9STRA</name>
<protein>
    <submittedName>
        <fullName evidence="3">Pentatricopeptide repeat-containing protein</fullName>
    </submittedName>
</protein>
<feature type="region of interest" description="Disordered" evidence="2">
    <location>
        <begin position="568"/>
        <end position="619"/>
    </location>
</feature>
<dbReference type="InterPro" id="IPR002885">
    <property type="entry name" value="PPR_rpt"/>
</dbReference>
<feature type="compositionally biased region" description="Basic and acidic residues" evidence="2">
    <location>
        <begin position="569"/>
        <end position="582"/>
    </location>
</feature>
<dbReference type="OrthoDB" id="185373at2759"/>